<keyword evidence="1" id="KW-1133">Transmembrane helix</keyword>
<reference evidence="2" key="1">
    <citation type="submission" date="2017-02" db="EMBL/GenBank/DDBJ databases">
        <title>Genome sequence of Serratia marcescens phage BF.</title>
        <authorList>
            <person name="Casey E."/>
            <person name="Fitzgerald B."/>
            <person name="Mahony J."/>
            <person name="Lugli G."/>
            <person name="Ventura M."/>
            <person name="van Sinderen D."/>
        </authorList>
    </citation>
    <scope>NUCLEOTIDE SEQUENCE [LARGE SCALE GENOMIC DNA]</scope>
</reference>
<protein>
    <submittedName>
        <fullName evidence="2">Structural protein</fullName>
    </submittedName>
</protein>
<keyword evidence="1" id="KW-0472">Membrane</keyword>
<evidence type="ECO:0000313" key="2">
    <source>
        <dbReference type="EMBL" id="AQW88833.1"/>
    </source>
</evidence>
<feature type="transmembrane region" description="Helical" evidence="1">
    <location>
        <begin position="21"/>
        <end position="41"/>
    </location>
</feature>
<accession>A0A1S6UAS6</accession>
<sequence length="237" mass="26769">MFNINADVIKKILEVFSRMSSLRILITALCLIMMGVVYLTAGSWTSYVDSRFNSLQQNEMFKPATYRISPQNLGNINSSITGFIQQNNEIAMILVYKLVPENDTFYQGRVLVTGATNKNTSLNIDKYNLKWLPISAFRAQSNLILKGKVFIGDIGVICNEYLQPDNELRDEYLSPVNLHAIYNDGAKYMISVPIRSNRVEGYISVYFKSVPETDEEAQQFMSIAKAAAGDTGYYISF</sequence>
<gene>
    <name evidence="2" type="ORF">BF_0308</name>
</gene>
<organism evidence="2 3">
    <name type="scientific">Serratia phage BF</name>
    <dbReference type="NCBI Taxonomy" id="1962671"/>
    <lineage>
        <taxon>Viruses</taxon>
        <taxon>Duplodnaviria</taxon>
        <taxon>Heunggongvirae</taxon>
        <taxon>Uroviricota</taxon>
        <taxon>Caudoviricetes</taxon>
        <taxon>Eneladusvirus</taxon>
        <taxon>Eneladusvirus BF</taxon>
    </lineage>
</organism>
<evidence type="ECO:0000313" key="3">
    <source>
        <dbReference type="Proteomes" id="UP000221837"/>
    </source>
</evidence>
<proteinExistence type="predicted"/>
<name>A0A1S6UAS6_9CAUD</name>
<evidence type="ECO:0000256" key="1">
    <source>
        <dbReference type="SAM" id="Phobius"/>
    </source>
</evidence>
<dbReference type="OrthoDB" id="9739at10239"/>
<keyword evidence="1" id="KW-0812">Transmembrane</keyword>
<keyword evidence="3" id="KW-1185">Reference proteome</keyword>
<dbReference type="EMBL" id="KY630187">
    <property type="protein sequence ID" value="AQW88833.1"/>
    <property type="molecule type" value="Genomic_DNA"/>
</dbReference>
<dbReference type="Proteomes" id="UP000221837">
    <property type="component" value="Genome"/>
</dbReference>